<reference evidence="5" key="1">
    <citation type="submission" date="2020-05" db="EMBL/GenBank/DDBJ databases">
        <title>Phylogenomic resolution of chytrid fungi.</title>
        <authorList>
            <person name="Stajich J.E."/>
            <person name="Amses K."/>
            <person name="Simmons R."/>
            <person name="Seto K."/>
            <person name="Myers J."/>
            <person name="Bonds A."/>
            <person name="Quandt C.A."/>
            <person name="Barry K."/>
            <person name="Liu P."/>
            <person name="Grigoriev I."/>
            <person name="Longcore J.E."/>
            <person name="James T.Y."/>
        </authorList>
    </citation>
    <scope>NUCLEOTIDE SEQUENCE</scope>
    <source>
        <strain evidence="5">JEL0379</strain>
    </source>
</reference>
<feature type="region of interest" description="Disordered" evidence="1">
    <location>
        <begin position="99"/>
        <end position="121"/>
    </location>
</feature>
<dbReference type="GO" id="GO:0097730">
    <property type="term" value="C:non-motile cilium"/>
    <property type="evidence" value="ECO:0007669"/>
    <property type="project" value="InterPro"/>
</dbReference>
<evidence type="ECO:0000259" key="2">
    <source>
        <dbReference type="Pfam" id="PF26015"/>
    </source>
</evidence>
<dbReference type="Pfam" id="PF26015">
    <property type="entry name" value="Ig_NPH4_3rd"/>
    <property type="match status" value="1"/>
</dbReference>
<gene>
    <name evidence="5" type="primary">NPHP4</name>
    <name evidence="5" type="ORF">HDU87_004165</name>
</gene>
<feature type="domain" description="NPHP4 Ig-like" evidence="3">
    <location>
        <begin position="1241"/>
        <end position="1332"/>
    </location>
</feature>
<evidence type="ECO:0000313" key="6">
    <source>
        <dbReference type="Proteomes" id="UP001212152"/>
    </source>
</evidence>
<dbReference type="InterPro" id="IPR029775">
    <property type="entry name" value="NPHP4"/>
</dbReference>
<feature type="compositionally biased region" description="Low complexity" evidence="1">
    <location>
        <begin position="321"/>
        <end position="335"/>
    </location>
</feature>
<dbReference type="InterPro" id="IPR058686">
    <property type="entry name" value="Ig_NPHP4_3rd"/>
</dbReference>
<evidence type="ECO:0000313" key="5">
    <source>
        <dbReference type="EMBL" id="KAJ3177883.1"/>
    </source>
</evidence>
<keyword evidence="6" id="KW-1185">Reference proteome</keyword>
<name>A0AAD5TJ39_9FUNG</name>
<feature type="region of interest" description="Disordered" evidence="1">
    <location>
        <begin position="312"/>
        <end position="344"/>
    </location>
</feature>
<dbReference type="GO" id="GO:0097546">
    <property type="term" value="C:ciliary base"/>
    <property type="evidence" value="ECO:0007669"/>
    <property type="project" value="TreeGrafter"/>
</dbReference>
<dbReference type="GO" id="GO:0035869">
    <property type="term" value="C:ciliary transition zone"/>
    <property type="evidence" value="ECO:0007669"/>
    <property type="project" value="TreeGrafter"/>
</dbReference>
<dbReference type="Pfam" id="PF26187">
    <property type="entry name" value="Ig_NPHP4_4th"/>
    <property type="match status" value="1"/>
</dbReference>
<evidence type="ECO:0000259" key="4">
    <source>
        <dbReference type="Pfam" id="PF26189"/>
    </source>
</evidence>
<organism evidence="5 6">
    <name type="scientific">Geranomyces variabilis</name>
    <dbReference type="NCBI Taxonomy" id="109894"/>
    <lineage>
        <taxon>Eukaryota</taxon>
        <taxon>Fungi</taxon>
        <taxon>Fungi incertae sedis</taxon>
        <taxon>Chytridiomycota</taxon>
        <taxon>Chytridiomycota incertae sedis</taxon>
        <taxon>Chytridiomycetes</taxon>
        <taxon>Spizellomycetales</taxon>
        <taxon>Powellomycetaceae</taxon>
        <taxon>Geranomyces</taxon>
    </lineage>
</organism>
<dbReference type="InterPro" id="IPR058685">
    <property type="entry name" value="Ig_NPHP4_4th"/>
</dbReference>
<feature type="compositionally biased region" description="Polar residues" evidence="1">
    <location>
        <begin position="112"/>
        <end position="121"/>
    </location>
</feature>
<evidence type="ECO:0000256" key="1">
    <source>
        <dbReference type="SAM" id="MobiDB-lite"/>
    </source>
</evidence>
<comment type="caution">
    <text evidence="5">The sequence shown here is derived from an EMBL/GenBank/DDBJ whole genome shotgun (WGS) entry which is preliminary data.</text>
</comment>
<evidence type="ECO:0000259" key="3">
    <source>
        <dbReference type="Pfam" id="PF26187"/>
    </source>
</evidence>
<dbReference type="Pfam" id="PF26189">
    <property type="entry name" value="Ig_NPHP4_2nd"/>
    <property type="match status" value="1"/>
</dbReference>
<feature type="domain" description="NPHP4 Ig-like" evidence="4">
    <location>
        <begin position="1043"/>
        <end position="1140"/>
    </location>
</feature>
<accession>A0AAD5TJ39</accession>
<dbReference type="GO" id="GO:1904491">
    <property type="term" value="P:protein localization to ciliary transition zone"/>
    <property type="evidence" value="ECO:0007669"/>
    <property type="project" value="TreeGrafter"/>
</dbReference>
<dbReference type="PANTHER" id="PTHR31043">
    <property type="entry name" value="NEPHROCYSTIN-4"/>
    <property type="match status" value="1"/>
</dbReference>
<proteinExistence type="predicted"/>
<dbReference type="Proteomes" id="UP001212152">
    <property type="component" value="Unassembled WGS sequence"/>
</dbReference>
<protein>
    <submittedName>
        <fullName evidence="5">Nephrocystin-4</fullName>
    </submittedName>
</protein>
<feature type="compositionally biased region" description="Basic and acidic residues" evidence="1">
    <location>
        <begin position="99"/>
        <end position="111"/>
    </location>
</feature>
<dbReference type="GO" id="GO:0036064">
    <property type="term" value="C:ciliary basal body"/>
    <property type="evidence" value="ECO:0007669"/>
    <property type="project" value="TreeGrafter"/>
</dbReference>
<dbReference type="EMBL" id="JADGJQ010000030">
    <property type="protein sequence ID" value="KAJ3177883.1"/>
    <property type="molecule type" value="Genomic_DNA"/>
</dbReference>
<dbReference type="PANTHER" id="PTHR31043:SF3">
    <property type="entry name" value="NEPHROCYSTIN-4"/>
    <property type="match status" value="1"/>
</dbReference>
<feature type="compositionally biased region" description="Low complexity" evidence="1">
    <location>
        <begin position="538"/>
        <end position="549"/>
    </location>
</feature>
<feature type="domain" description="NPHP4 Ig-like" evidence="2">
    <location>
        <begin position="1151"/>
        <end position="1234"/>
    </location>
</feature>
<feature type="region of interest" description="Disordered" evidence="1">
    <location>
        <begin position="527"/>
        <end position="559"/>
    </location>
</feature>
<dbReference type="InterPro" id="IPR058688">
    <property type="entry name" value="Ig_NPHP4_2nd"/>
</dbReference>
<sequence>MSVGHVRRSSRKRSSVHKGPTWLDWFLVNCPSIDYQPPAQQQKAVGGPLTRVDVPYQLTIHKVEGASSAGSKRLQLRASFFDAETNCFYGRTWVGESHRASKRRDAERASSSDESLNRGGQTTVSEDFATLQDQTLFFHTTQRSKHCLIVLEIVHLDGRDGPVTAGWTFLRPFASLDTRIDRAGGRENELEHFADMDRIIPIYGGTPRVLPLLSAQAPSGAPATSLVKSLVPIPGASITYSFRSRPEIRAACGFWKPNVMVGRSDGVPGLKISSKGRVRTQGVIAVVSEILVRFPFSHEDYTDMLLAAVHAAHKNHHPQPRRSSSLTRSLSRSRSNQPPTLPPPLLVERRLHIGLHNSHTFVHDPIVINLDSTDDDETTCCVRGALELERFTADPRMALVVAVEYRVRVPCLCAESEGGLFGKKLIVGPGEGVERGVMVGWGWWVPSHEGEQSGELELSSAPGDNPFMTPMYRYNSDAGLVVFLNFDARNTDHSSVVETPIPRNVSPPPHVEKPTTVDAITSPIMQSDAESDSPAVPTPISRPITPISKPVRRSAPLTPPPLSTASVAIPISRMHLARLHDAGFPPPPVNDDGSLCKHVELQPDNNGNVTTLPAKDKYPGAEIEICFMAVAFSDELFYKRPKRVYFSYSIHAQPYITSEPLFVHTGPVPVKRQHDAADESWPGILWSMQGGRHPAYGRLPGLIDTYRTSVDALRPYLATHSATIDIFDGDTHQYLGSSGLTFGALIDGGRVAEGSVEILQGTGSACVSIGHLFLRIAHVKRRDTGMSIPESLKKTHSPGDVWPRKMIVVDPELRALLQTETSAITSGNQLDVETHRKTQRARRIAAVAEWPSADLASGAVIPYTQTRAQLLANLHTTHTVRSRVLRAAIRRRLARGITDRQPVRVSFGRAQCIPFLVSNPYTSSATFVILWSDADVRAALPPGGAEAAYLGRCMAEDGLRWNKSDAGAVVEHAEGRVKVFLNPGEQCCIPFVVQSFLPGGDGSPGLVARNVDIEFSCAKTQTVLSILKLELIPTPFVVTRHDRLYVGERDVVRHAIRGSIGIDAVSAAAIYDARNPAKLYVRCHDPEVLCEIAEDENANTQTLTFKHNSRAAMSVYTLYFLLYNDPYHTSLRETWRCVIHTLNRAQISSVLGQPTNAAVVVRGGTCSRAVNCYVDRMDIVTIMRSSPLVLTANSLNEIPLLVRPNDVGTQQAILNVVDADTNRLHSSYLLQLNTTAPRITKAFTLTVPRHSSQSKRISYTNPYTHAKRFILQTPTPHLLAFVHDGLDLGPGETGYIGLRLLASSGTEQVADVFVLLNDEEGRVEECLGLRIMQRIKILSVEVRRCSLVGSALNRRVHLVPYSVVIRRMEPIRKHAPKIFEPLDPFIVPREEDLLGFPGPAVEGVPLLGWRWTAVAETARISLAAVTGPTNV</sequence>